<organism evidence="4 5">
    <name type="scientific">Amycolatopsis acidiphila</name>
    <dbReference type="NCBI Taxonomy" id="715473"/>
    <lineage>
        <taxon>Bacteria</taxon>
        <taxon>Bacillati</taxon>
        <taxon>Actinomycetota</taxon>
        <taxon>Actinomycetes</taxon>
        <taxon>Pseudonocardiales</taxon>
        <taxon>Pseudonocardiaceae</taxon>
        <taxon>Amycolatopsis</taxon>
    </lineage>
</organism>
<dbReference type="OrthoDB" id="4088450at2"/>
<dbReference type="RefSeq" id="WP_144644541.1">
    <property type="nucleotide sequence ID" value="NZ_BNAX01000036.1"/>
</dbReference>
<dbReference type="Pfam" id="PF13581">
    <property type="entry name" value="HATPase_c_2"/>
    <property type="match status" value="1"/>
</dbReference>
<dbReference type="InterPro" id="IPR003594">
    <property type="entry name" value="HATPase_dom"/>
</dbReference>
<feature type="domain" description="MEDS" evidence="3">
    <location>
        <begin position="13"/>
        <end position="156"/>
    </location>
</feature>
<dbReference type="Proteomes" id="UP000318578">
    <property type="component" value="Unassembled WGS sequence"/>
</dbReference>
<evidence type="ECO:0000313" key="4">
    <source>
        <dbReference type="EMBL" id="TVT16325.1"/>
    </source>
</evidence>
<dbReference type="CDD" id="cd16936">
    <property type="entry name" value="HATPase_RsbW-like"/>
    <property type="match status" value="1"/>
</dbReference>
<dbReference type="InterPro" id="IPR036890">
    <property type="entry name" value="HATPase_C_sf"/>
</dbReference>
<evidence type="ECO:0000259" key="3">
    <source>
        <dbReference type="Pfam" id="PF14417"/>
    </source>
</evidence>
<proteinExistence type="predicted"/>
<gene>
    <name evidence="4" type="ORF">FNH06_34750</name>
</gene>
<keyword evidence="5" id="KW-1185">Reference proteome</keyword>
<dbReference type="PANTHER" id="PTHR35526:SF3">
    <property type="entry name" value="ANTI-SIGMA-F FACTOR RSBW"/>
    <property type="match status" value="1"/>
</dbReference>
<keyword evidence="4" id="KW-0808">Transferase</keyword>
<dbReference type="Gene3D" id="3.30.565.10">
    <property type="entry name" value="Histidine kinase-like ATPase, C-terminal domain"/>
    <property type="match status" value="1"/>
</dbReference>
<comment type="caution">
    <text evidence="4">The sequence shown here is derived from an EMBL/GenBank/DDBJ whole genome shotgun (WGS) entry which is preliminary data.</text>
</comment>
<dbReference type="InterPro" id="IPR025847">
    <property type="entry name" value="MEDS_domain"/>
</dbReference>
<evidence type="ECO:0000256" key="1">
    <source>
        <dbReference type="ARBA" id="ARBA00022527"/>
    </source>
</evidence>
<dbReference type="EMBL" id="VJZA01000103">
    <property type="protein sequence ID" value="TVT16325.1"/>
    <property type="molecule type" value="Genomic_DNA"/>
</dbReference>
<reference evidence="4 5" key="1">
    <citation type="submission" date="2019-07" db="EMBL/GenBank/DDBJ databases">
        <title>New species of Amycolatopsis and Streptomyces.</title>
        <authorList>
            <person name="Duangmal K."/>
            <person name="Teo W.F.A."/>
            <person name="Lipun K."/>
        </authorList>
    </citation>
    <scope>NUCLEOTIDE SEQUENCE [LARGE SCALE GENOMIC DNA]</scope>
    <source>
        <strain evidence="4 5">JCM 30562</strain>
    </source>
</reference>
<dbReference type="Pfam" id="PF14417">
    <property type="entry name" value="MEDS"/>
    <property type="match status" value="1"/>
</dbReference>
<dbReference type="SUPFAM" id="SSF55874">
    <property type="entry name" value="ATPase domain of HSP90 chaperone/DNA topoisomerase II/histidine kinase"/>
    <property type="match status" value="1"/>
</dbReference>
<sequence length="312" mass="33649">MRSSPPGAEPFVHPALFYRGDDEYLSALVPFLAEGLEQGGPVAVAVPGRKLELLRAALGGAADSVFMLDMSEAGRNPGRIIPGVLRAFADKHRDTHVRIIGEPIWPGRSRTEYPACAQHEALINEAFTGRDVTILCPYDKDGLDEVALADARATHPVLWESGAEAVSEAYAPDVVVSRYNEPLNSPADAARFLVDKVTLLPAMRRFVGAGAVRHGLSRDRAADLALIATELVTNSLLHTPSARAELRLWRDGDHVTCQVRDDGHVSDPMAGRLPRTSSQPGGRGLLMVNHLADLVRIHTTPSGTTVQALCRI</sequence>
<evidence type="ECO:0000259" key="2">
    <source>
        <dbReference type="Pfam" id="PF13581"/>
    </source>
</evidence>
<dbReference type="AlphaFoldDB" id="A0A557ZWE3"/>
<protein>
    <submittedName>
        <fullName evidence="4">Sensor histidine kinase</fullName>
    </submittedName>
</protein>
<evidence type="ECO:0000313" key="5">
    <source>
        <dbReference type="Proteomes" id="UP000318578"/>
    </source>
</evidence>
<accession>A0A557ZWE3</accession>
<dbReference type="GO" id="GO:0004674">
    <property type="term" value="F:protein serine/threonine kinase activity"/>
    <property type="evidence" value="ECO:0007669"/>
    <property type="project" value="UniProtKB-KW"/>
</dbReference>
<name>A0A557ZWE3_9PSEU</name>
<dbReference type="NCBIfam" id="NF041045">
    <property type="entry name" value="RsbA_anti_sig"/>
    <property type="match status" value="1"/>
</dbReference>
<feature type="domain" description="Histidine kinase/HSP90-like ATPase" evidence="2">
    <location>
        <begin position="197"/>
        <end position="307"/>
    </location>
</feature>
<dbReference type="PANTHER" id="PTHR35526">
    <property type="entry name" value="ANTI-SIGMA-F FACTOR RSBW-RELATED"/>
    <property type="match status" value="1"/>
</dbReference>
<keyword evidence="1" id="KW-0723">Serine/threonine-protein kinase</keyword>
<dbReference type="InterPro" id="IPR047718">
    <property type="entry name" value="RsbA-like_anti_sig"/>
</dbReference>
<dbReference type="InterPro" id="IPR050267">
    <property type="entry name" value="Anti-sigma-factor_SerPK"/>
</dbReference>
<keyword evidence="4" id="KW-0418">Kinase</keyword>